<evidence type="ECO:0000313" key="2">
    <source>
        <dbReference type="Proteomes" id="UP001321492"/>
    </source>
</evidence>
<keyword evidence="2" id="KW-1185">Reference proteome</keyword>
<dbReference type="EMBL" id="JASJEV010000001">
    <property type="protein sequence ID" value="MDJ1156813.1"/>
    <property type="molecule type" value="Genomic_DNA"/>
</dbReference>
<gene>
    <name evidence="1" type="ORF">QNA08_00955</name>
</gene>
<sequence length="290" mass="32087">MERGGRRRRSRPLAGRVSGLVRVLAMTLEDWPMLHDDDMCRCARCRRQRRSVERLADASLSAALRHAQDRWEGHQAAWGIHEASTPARPKPGLVTVPEFKVAVGTPVSIETLLALKKRKERGRPFITPPGWRKNDKGLYVYSAPTLDGRPLYVGETRPTSANTTLGRIYQEIRGKGAQKSEDLKKLFELLNGRPVELIPGKGPVVAKPGDIFVQPAKIVSPSGHPIDFSTDPNQHAAELLLKGILNPILGKDTLTFEDEDEGPAPGTIEQLARFSLRALERAARHSEVSP</sequence>
<proteinExistence type="predicted"/>
<evidence type="ECO:0008006" key="3">
    <source>
        <dbReference type="Google" id="ProtNLM"/>
    </source>
</evidence>
<comment type="caution">
    <text evidence="1">The sequence shown here is derived from an EMBL/GenBank/DDBJ whole genome shotgun (WGS) entry which is preliminary data.</text>
</comment>
<evidence type="ECO:0000313" key="1">
    <source>
        <dbReference type="EMBL" id="MDJ1156813.1"/>
    </source>
</evidence>
<name>A0ABT7ABS3_9HYPH</name>
<accession>A0ABT7ABS3</accession>
<protein>
    <recommendedName>
        <fullName evidence="3">GIY-YIG domain-containing protein</fullName>
    </recommendedName>
</protein>
<organism evidence="1 2">
    <name type="scientific">Chelatococcus albus</name>
    <dbReference type="NCBI Taxonomy" id="3047466"/>
    <lineage>
        <taxon>Bacteria</taxon>
        <taxon>Pseudomonadati</taxon>
        <taxon>Pseudomonadota</taxon>
        <taxon>Alphaproteobacteria</taxon>
        <taxon>Hyphomicrobiales</taxon>
        <taxon>Chelatococcaceae</taxon>
        <taxon>Chelatococcus</taxon>
    </lineage>
</organism>
<dbReference type="Proteomes" id="UP001321492">
    <property type="component" value="Unassembled WGS sequence"/>
</dbReference>
<reference evidence="1 2" key="1">
    <citation type="submission" date="2023-05" db="EMBL/GenBank/DDBJ databases">
        <title>Chelatococcus sp. nov., a moderately thermophilic bacterium isolated from hot spring microbial mat.</title>
        <authorList>
            <person name="Hu C.-J."/>
            <person name="Li W.-J."/>
        </authorList>
    </citation>
    <scope>NUCLEOTIDE SEQUENCE [LARGE SCALE GENOMIC DNA]</scope>
    <source>
        <strain evidence="1 2">SYSU G07232</strain>
    </source>
</reference>
<dbReference type="RefSeq" id="WP_283738811.1">
    <property type="nucleotide sequence ID" value="NZ_JASJEV010000001.1"/>
</dbReference>